<evidence type="ECO:0000313" key="2">
    <source>
        <dbReference type="Proteomes" id="UP000261212"/>
    </source>
</evidence>
<accession>A0A3E3E231</accession>
<sequence>MKLQCLHFNNRKLYSYITHFDSEYYLFCEDAENDIYSLVKYDKDKGIARDILVFDNYFDFKIDDYDNSIYIMGRMMNKLAVYKIKKNVIIHVFDFKIKTYDKIIDFFVMKGYVFFYLRSVDYSELVLYMYDKKDNFILVEDIVLKNLLNAPLLFSDENRDIVVIEEFYIKNFFTSFDLNDENNFKNNIYLIPLRELIHSIVSKKDIFYDILRSNKGLNYITIIGQTINEVVLFLSKPFYENEILYYDVLNGKISKKVKTNNIFLNSIDLGEDTYFKATNNYDNEIIYDSEINKVFSWQKNDLFSAFMFLGEIEGRYLVFKKENIFSLENVYNIFDKKSGFTKTFSSKLVIINDDILL</sequence>
<dbReference type="EMBL" id="QUSM01000002">
    <property type="protein sequence ID" value="RGD74988.1"/>
    <property type="molecule type" value="Genomic_DNA"/>
</dbReference>
<comment type="caution">
    <text evidence="1">The sequence shown here is derived from an EMBL/GenBank/DDBJ whole genome shotgun (WGS) entry which is preliminary data.</text>
</comment>
<proteinExistence type="predicted"/>
<dbReference type="Proteomes" id="UP000261212">
    <property type="component" value="Unassembled WGS sequence"/>
</dbReference>
<dbReference type="GeneID" id="98000730"/>
<evidence type="ECO:0000313" key="1">
    <source>
        <dbReference type="EMBL" id="RGD74988.1"/>
    </source>
</evidence>
<gene>
    <name evidence="1" type="ORF">DW687_01315</name>
</gene>
<protein>
    <submittedName>
        <fullName evidence="1">Uncharacterized protein</fullName>
    </submittedName>
</protein>
<name>A0A3E3E231_9FIRM</name>
<organism evidence="1 2">
    <name type="scientific">Anaerofustis stercorihominis</name>
    <dbReference type="NCBI Taxonomy" id="214853"/>
    <lineage>
        <taxon>Bacteria</taxon>
        <taxon>Bacillati</taxon>
        <taxon>Bacillota</taxon>
        <taxon>Clostridia</taxon>
        <taxon>Eubacteriales</taxon>
        <taxon>Eubacteriaceae</taxon>
        <taxon>Anaerofustis</taxon>
    </lineage>
</organism>
<dbReference type="AlphaFoldDB" id="A0A3E3E231"/>
<reference evidence="1 2" key="1">
    <citation type="submission" date="2018-08" db="EMBL/GenBank/DDBJ databases">
        <title>A genome reference for cultivated species of the human gut microbiota.</title>
        <authorList>
            <person name="Zou Y."/>
            <person name="Xue W."/>
            <person name="Luo G."/>
        </authorList>
    </citation>
    <scope>NUCLEOTIDE SEQUENCE [LARGE SCALE GENOMIC DNA]</scope>
    <source>
        <strain evidence="1 2">AM25-6</strain>
    </source>
</reference>
<dbReference type="RefSeq" id="WP_007050437.1">
    <property type="nucleotide sequence ID" value="NZ_CABKNJ010000001.1"/>
</dbReference>